<evidence type="ECO:0000313" key="1">
    <source>
        <dbReference type="EMBL" id="VEJ30662.1"/>
    </source>
</evidence>
<gene>
    <name evidence="1" type="ORF">NCTC10918_01946</name>
</gene>
<organism evidence="1 2">
    <name type="scientific">Rothia dentocariosa</name>
    <dbReference type="NCBI Taxonomy" id="2047"/>
    <lineage>
        <taxon>Bacteria</taxon>
        <taxon>Bacillati</taxon>
        <taxon>Actinomycetota</taxon>
        <taxon>Actinomycetes</taxon>
        <taxon>Micrococcales</taxon>
        <taxon>Micrococcaceae</taxon>
        <taxon>Rothia</taxon>
    </lineage>
</organism>
<evidence type="ECO:0000313" key="2">
    <source>
        <dbReference type="Proteomes" id="UP000270988"/>
    </source>
</evidence>
<dbReference type="AlphaFoldDB" id="A0A448UXK0"/>
<dbReference type="Proteomes" id="UP000270988">
    <property type="component" value="Chromosome"/>
</dbReference>
<reference evidence="1 2" key="1">
    <citation type="submission" date="2018-12" db="EMBL/GenBank/DDBJ databases">
        <authorList>
            <consortium name="Pathogen Informatics"/>
        </authorList>
    </citation>
    <scope>NUCLEOTIDE SEQUENCE [LARGE SCALE GENOMIC DNA]</scope>
    <source>
        <strain evidence="1 2">NCTC10918</strain>
    </source>
</reference>
<name>A0A448UXK0_9MICC</name>
<dbReference type="EMBL" id="LR134521">
    <property type="protein sequence ID" value="VEJ30662.1"/>
    <property type="molecule type" value="Genomic_DNA"/>
</dbReference>
<accession>A0A448UXK0</accession>
<proteinExistence type="predicted"/>
<sequence>MHANATNTGLMPQKQREKPQILLRAEAYVIYLRNKNIFLPDFPKMEACTGVQGIS</sequence>
<dbReference type="STRING" id="762948.HMPREF0733_10829"/>
<protein>
    <submittedName>
        <fullName evidence="1">Uncharacterized protein</fullName>
    </submittedName>
</protein>